<dbReference type="NCBIfam" id="TIGR04350">
    <property type="entry name" value="C_S_lyase_PatB"/>
    <property type="match status" value="1"/>
</dbReference>
<evidence type="ECO:0000313" key="7">
    <source>
        <dbReference type="EMBL" id="MQY42161.1"/>
    </source>
</evidence>
<gene>
    <name evidence="7" type="ORF">GG681_05875</name>
</gene>
<evidence type="ECO:0000256" key="5">
    <source>
        <dbReference type="ARBA" id="ARBA00037974"/>
    </source>
</evidence>
<evidence type="ECO:0000256" key="4">
    <source>
        <dbReference type="ARBA" id="ARBA00023239"/>
    </source>
</evidence>
<accession>A0A844AVZ5</accession>
<comment type="similarity">
    <text evidence="5">Belongs to the class-II pyridoxal-phosphate-dependent aminotransferase family. MalY/PatB cystathionine beta-lyase subfamily.</text>
</comment>
<dbReference type="EMBL" id="WIXK01000002">
    <property type="protein sequence ID" value="MQY42161.1"/>
    <property type="molecule type" value="Genomic_DNA"/>
</dbReference>
<dbReference type="SUPFAM" id="SSF53383">
    <property type="entry name" value="PLP-dependent transferases"/>
    <property type="match status" value="1"/>
</dbReference>
<dbReference type="InterPro" id="IPR015421">
    <property type="entry name" value="PyrdxlP-dep_Trfase_major"/>
</dbReference>
<dbReference type="CDD" id="cd00609">
    <property type="entry name" value="AAT_like"/>
    <property type="match status" value="1"/>
</dbReference>
<evidence type="ECO:0000256" key="2">
    <source>
        <dbReference type="ARBA" id="ARBA00012224"/>
    </source>
</evidence>
<sequence>MNFDELVDRHGTYCSKWDGMEPIYGVPRDEGLAMWVADSDFKIADVISERLRSVIDAGILGYVDAETPYREAIQWWMKNRHGWDLDTNGIFTTTGLVNGVGMCLDAFTKPGDGIVLFTPVYHAFAKVIRNAGREVVECQMVNSDGYYSLDFDAYDAQMTGKETMVILCSPHNPGGRVWSQEELRAVADFAKRHDLLLLSDEIHQDLVFDGNTHIPMPNAAPDIVDRLLMLTAPSKTFNIAGLHTGQVIISDPDLRAKFKSRMLALSLAPNSLGQFATAAAYSPEGAAWADAQLAYIDGNRQVFDAAISGIPGLSSMKLQSTYLAWVDFTGTGMAREEFTHRVEQGAKIAANHGTTFGTGGESFLRFNLATQRSRIEEACQRLTEAFGDLQ</sequence>
<dbReference type="Gene3D" id="3.90.1150.10">
    <property type="entry name" value="Aspartate Aminotransferase, domain 1"/>
    <property type="match status" value="1"/>
</dbReference>
<evidence type="ECO:0000313" key="8">
    <source>
        <dbReference type="Proteomes" id="UP000436694"/>
    </source>
</evidence>
<keyword evidence="4 7" id="KW-0456">Lyase</keyword>
<dbReference type="InterPro" id="IPR027619">
    <property type="entry name" value="C-S_lyase_PatB-like"/>
</dbReference>
<dbReference type="RefSeq" id="WP_153546034.1">
    <property type="nucleotide sequence ID" value="NZ_WIXK01000002.1"/>
</dbReference>
<feature type="domain" description="Aminotransferase class I/classII large" evidence="6">
    <location>
        <begin position="61"/>
        <end position="382"/>
    </location>
</feature>
<dbReference type="InterPro" id="IPR015422">
    <property type="entry name" value="PyrdxlP-dep_Trfase_small"/>
</dbReference>
<dbReference type="GO" id="GO:0047804">
    <property type="term" value="F:cysteine-S-conjugate beta-lyase activity"/>
    <property type="evidence" value="ECO:0007669"/>
    <property type="project" value="UniProtKB-EC"/>
</dbReference>
<dbReference type="InterPro" id="IPR051798">
    <property type="entry name" value="Class-II_PLP-Dep_Aminotrans"/>
</dbReference>
<dbReference type="InterPro" id="IPR015424">
    <property type="entry name" value="PyrdxlP-dep_Trfase"/>
</dbReference>
<organism evidence="7 8">
    <name type="scientific">Tritonibacter aquimaris</name>
    <dbReference type="NCBI Taxonomy" id="2663379"/>
    <lineage>
        <taxon>Bacteria</taxon>
        <taxon>Pseudomonadati</taxon>
        <taxon>Pseudomonadota</taxon>
        <taxon>Alphaproteobacteria</taxon>
        <taxon>Rhodobacterales</taxon>
        <taxon>Paracoccaceae</taxon>
        <taxon>Tritonibacter</taxon>
    </lineage>
</organism>
<dbReference type="AlphaFoldDB" id="A0A844AVZ5"/>
<dbReference type="Pfam" id="PF00155">
    <property type="entry name" value="Aminotran_1_2"/>
    <property type="match status" value="1"/>
</dbReference>
<dbReference type="InterPro" id="IPR004839">
    <property type="entry name" value="Aminotransferase_I/II_large"/>
</dbReference>
<dbReference type="PANTHER" id="PTHR43525">
    <property type="entry name" value="PROTEIN MALY"/>
    <property type="match status" value="1"/>
</dbReference>
<dbReference type="EC" id="4.4.1.13" evidence="2"/>
<comment type="cofactor">
    <cofactor evidence="1">
        <name>pyridoxal 5'-phosphate</name>
        <dbReference type="ChEBI" id="CHEBI:597326"/>
    </cofactor>
</comment>
<proteinExistence type="inferred from homology"/>
<reference evidence="7 8" key="1">
    <citation type="submission" date="2019-10" db="EMBL/GenBank/DDBJ databases">
        <title>Epibacterium sp. nov., isolated from seawater.</title>
        <authorList>
            <person name="Zhang X."/>
            <person name="Li N."/>
        </authorList>
    </citation>
    <scope>NUCLEOTIDE SEQUENCE [LARGE SCALE GENOMIC DNA]</scope>
    <source>
        <strain evidence="7 8">SM1969</strain>
    </source>
</reference>
<protein>
    <recommendedName>
        <fullName evidence="2">cysteine-S-conjugate beta-lyase</fullName>
        <ecNumber evidence="2">4.4.1.13</ecNumber>
    </recommendedName>
</protein>
<dbReference type="Proteomes" id="UP000436694">
    <property type="component" value="Unassembled WGS sequence"/>
</dbReference>
<name>A0A844AVZ5_9RHOB</name>
<dbReference type="GO" id="GO:0030170">
    <property type="term" value="F:pyridoxal phosphate binding"/>
    <property type="evidence" value="ECO:0007669"/>
    <property type="project" value="InterPro"/>
</dbReference>
<evidence type="ECO:0000256" key="1">
    <source>
        <dbReference type="ARBA" id="ARBA00001933"/>
    </source>
</evidence>
<comment type="caution">
    <text evidence="7">The sequence shown here is derived from an EMBL/GenBank/DDBJ whole genome shotgun (WGS) entry which is preliminary data.</text>
</comment>
<dbReference type="Gene3D" id="3.40.640.10">
    <property type="entry name" value="Type I PLP-dependent aspartate aminotransferase-like (Major domain)"/>
    <property type="match status" value="1"/>
</dbReference>
<keyword evidence="3" id="KW-0663">Pyridoxal phosphate</keyword>
<evidence type="ECO:0000259" key="6">
    <source>
        <dbReference type="Pfam" id="PF00155"/>
    </source>
</evidence>
<dbReference type="PANTHER" id="PTHR43525:SF1">
    <property type="entry name" value="PROTEIN MALY"/>
    <property type="match status" value="1"/>
</dbReference>
<evidence type="ECO:0000256" key="3">
    <source>
        <dbReference type="ARBA" id="ARBA00022898"/>
    </source>
</evidence>
<keyword evidence="8" id="KW-1185">Reference proteome</keyword>